<proteinExistence type="inferred from homology"/>
<dbReference type="GO" id="GO:0006623">
    <property type="term" value="P:protein targeting to vacuole"/>
    <property type="evidence" value="ECO:0007669"/>
    <property type="project" value="TreeGrafter"/>
</dbReference>
<dbReference type="AlphaFoldDB" id="D3BME0"/>
<dbReference type="PANTHER" id="PTHR16166:SF93">
    <property type="entry name" value="INTERMEMBRANE LIPID TRANSFER PROTEIN VPS13"/>
    <property type="match status" value="1"/>
</dbReference>
<comment type="similarity">
    <text evidence="2">Belongs to the VPS13 family.</text>
</comment>
<feature type="region of interest" description="Disordered" evidence="4">
    <location>
        <begin position="79"/>
        <end position="102"/>
    </location>
</feature>
<gene>
    <name evidence="5" type="primary">vps13l</name>
    <name evidence="5" type="ORF">PPL_12360</name>
</gene>
<evidence type="ECO:0000256" key="2">
    <source>
        <dbReference type="ARBA" id="ARBA00006545"/>
    </source>
</evidence>
<dbReference type="GeneID" id="31367827"/>
<protein>
    <submittedName>
        <fullName evidence="5">Uncharacterized protein</fullName>
    </submittedName>
</protein>
<comment type="subcellular location">
    <subcellularLocation>
        <location evidence="1">Membrane</location>
        <topology evidence="1">Peripheral membrane protein</topology>
    </subcellularLocation>
</comment>
<reference evidence="5 6" key="1">
    <citation type="journal article" date="2011" name="Genome Res.">
        <title>Phylogeny-wide analysis of social amoeba genomes highlights ancient origins for complex intercellular communication.</title>
        <authorList>
            <person name="Heidel A.J."/>
            <person name="Lawal H.M."/>
            <person name="Felder M."/>
            <person name="Schilde C."/>
            <person name="Helps N.R."/>
            <person name="Tunggal B."/>
            <person name="Rivero F."/>
            <person name="John U."/>
            <person name="Schleicher M."/>
            <person name="Eichinger L."/>
            <person name="Platzer M."/>
            <person name="Noegel A.A."/>
            <person name="Schaap P."/>
            <person name="Gloeckner G."/>
        </authorList>
    </citation>
    <scope>NUCLEOTIDE SEQUENCE [LARGE SCALE GENOMIC DNA]</scope>
    <source>
        <strain evidence="6">ATCC 26659 / Pp 5 / PN500</strain>
    </source>
</reference>
<dbReference type="EMBL" id="ADBJ01000043">
    <property type="protein sequence ID" value="EFA77152.1"/>
    <property type="molecule type" value="Genomic_DNA"/>
</dbReference>
<feature type="compositionally biased region" description="Basic and acidic residues" evidence="4">
    <location>
        <begin position="80"/>
        <end position="102"/>
    </location>
</feature>
<comment type="caution">
    <text evidence="5">The sequence shown here is derived from an EMBL/GenBank/DDBJ whole genome shotgun (WGS) entry which is preliminary data.</text>
</comment>
<feature type="compositionally biased region" description="Low complexity" evidence="4">
    <location>
        <begin position="440"/>
        <end position="453"/>
    </location>
</feature>
<evidence type="ECO:0000313" key="5">
    <source>
        <dbReference type="EMBL" id="EFA77152.1"/>
    </source>
</evidence>
<evidence type="ECO:0000256" key="4">
    <source>
        <dbReference type="SAM" id="MobiDB-lite"/>
    </source>
</evidence>
<feature type="region of interest" description="Disordered" evidence="4">
    <location>
        <begin position="435"/>
        <end position="467"/>
    </location>
</feature>
<evidence type="ECO:0000256" key="1">
    <source>
        <dbReference type="ARBA" id="ARBA00004170"/>
    </source>
</evidence>
<dbReference type="GO" id="GO:0016020">
    <property type="term" value="C:membrane"/>
    <property type="evidence" value="ECO:0007669"/>
    <property type="project" value="UniProtKB-SubCell"/>
</dbReference>
<evidence type="ECO:0000313" key="6">
    <source>
        <dbReference type="Proteomes" id="UP000001396"/>
    </source>
</evidence>
<dbReference type="Proteomes" id="UP000001396">
    <property type="component" value="Unassembled WGS sequence"/>
</dbReference>
<accession>D3BME0</accession>
<organism evidence="5 6">
    <name type="scientific">Heterostelium pallidum (strain ATCC 26659 / Pp 5 / PN500)</name>
    <name type="common">Cellular slime mold</name>
    <name type="synonym">Polysphondylium pallidum</name>
    <dbReference type="NCBI Taxonomy" id="670386"/>
    <lineage>
        <taxon>Eukaryota</taxon>
        <taxon>Amoebozoa</taxon>
        <taxon>Evosea</taxon>
        <taxon>Eumycetozoa</taxon>
        <taxon>Dictyostelia</taxon>
        <taxon>Acytosteliales</taxon>
        <taxon>Acytosteliaceae</taxon>
        <taxon>Heterostelium</taxon>
    </lineage>
</organism>
<comment type="function">
    <text evidence="3">Mediates the transfer of lipids between membranes at organelle contact sites.</text>
</comment>
<name>D3BME0_HETP5</name>
<sequence>MDRILSKVENAWCSVDHGDEYVKAKVFCCSCEVYYCDKCDAEKHKQSEEDQTTYTLNINEQEMHIRIPVDQVIGDDDEEHIVKDDNDKKKLHEEQEKAKNIEKKADILKELENEKKEKEKREKELEKEKEKKEKEKEKKDKEKGKKDKEKEKSEKIKEKLDSSQNGQSPVKLETEGTIFEEDIENVNGTTTNEMIFNQVKGTNSCALEEDEVDAPEEASQEDQLEAAHVVQGVFEGLIELGSGIGDGVTGIIADPMAGAKEGGAKGFFKGVGKGLSGVALKPVKGASGFILKTAEGLRNTPETIFTPKNQHIDIVKEKEASHLLDGLYQGTLGLGKGIFEGVTGIIAEPVRGVQEQGGKGFFVGLGKGLMGVVLKPISGAMEFVSKPIEGLANTPQTIIDAIETKKAERQAKANAANANRDLTSSDEILDAAGEGEQINKKSSLSSASKSSPSLGRFNKSKEEDLQSQKEYNEKWLERNQVLSNNSISSIDFKRQ</sequence>
<dbReference type="InterPro" id="IPR026847">
    <property type="entry name" value="VPS13"/>
</dbReference>
<feature type="region of interest" description="Disordered" evidence="4">
    <location>
        <begin position="115"/>
        <end position="171"/>
    </location>
</feature>
<dbReference type="FunCoup" id="D3BME0">
    <property type="interactions" value="169"/>
</dbReference>
<dbReference type="PANTHER" id="PTHR16166">
    <property type="entry name" value="VACUOLAR PROTEIN SORTING-ASSOCIATED PROTEIN VPS13"/>
    <property type="match status" value="1"/>
</dbReference>
<dbReference type="GO" id="GO:0045053">
    <property type="term" value="P:protein retention in Golgi apparatus"/>
    <property type="evidence" value="ECO:0007669"/>
    <property type="project" value="TreeGrafter"/>
</dbReference>
<evidence type="ECO:0000256" key="3">
    <source>
        <dbReference type="ARBA" id="ARBA00033718"/>
    </source>
</evidence>
<feature type="compositionally biased region" description="Basic and acidic residues" evidence="4">
    <location>
        <begin position="115"/>
        <end position="161"/>
    </location>
</feature>
<dbReference type="OMA" id="HIRIPIS"/>
<dbReference type="RefSeq" id="XP_020429281.1">
    <property type="nucleotide sequence ID" value="XM_020583094.1"/>
</dbReference>
<keyword evidence="6" id="KW-1185">Reference proteome</keyword>
<dbReference type="InParanoid" id="D3BME0"/>